<comment type="subcellular location">
    <subcellularLocation>
        <location evidence="1">Cell membrane</location>
        <topology evidence="1">Multi-pass membrane protein</topology>
    </subcellularLocation>
</comment>
<feature type="transmembrane region" description="Helical" evidence="7">
    <location>
        <begin position="78"/>
        <end position="97"/>
    </location>
</feature>
<evidence type="ECO:0000256" key="3">
    <source>
        <dbReference type="ARBA" id="ARBA00022475"/>
    </source>
</evidence>
<evidence type="ECO:0000256" key="6">
    <source>
        <dbReference type="ARBA" id="ARBA00023136"/>
    </source>
</evidence>
<dbReference type="AlphaFoldDB" id="A0A7G7CQL0"/>
<protein>
    <submittedName>
        <fullName evidence="9">Acyltransferase family protein</fullName>
    </submittedName>
</protein>
<feature type="transmembrane region" description="Helical" evidence="7">
    <location>
        <begin position="292"/>
        <end position="310"/>
    </location>
</feature>
<dbReference type="InterPro" id="IPR002656">
    <property type="entry name" value="Acyl_transf_3_dom"/>
</dbReference>
<accession>A0A7G7CQL0</accession>
<keyword evidence="3" id="KW-1003">Cell membrane</keyword>
<dbReference type="RefSeq" id="WP_185176250.1">
    <property type="nucleotide sequence ID" value="NZ_CP059404.1"/>
</dbReference>
<feature type="transmembrane region" description="Helical" evidence="7">
    <location>
        <begin position="12"/>
        <end position="29"/>
    </location>
</feature>
<evidence type="ECO:0000256" key="1">
    <source>
        <dbReference type="ARBA" id="ARBA00004651"/>
    </source>
</evidence>
<keyword evidence="4 7" id="KW-0812">Transmembrane</keyword>
<dbReference type="Pfam" id="PF01757">
    <property type="entry name" value="Acyl_transf_3"/>
    <property type="match status" value="1"/>
</dbReference>
<feature type="domain" description="Acyltransferase 3" evidence="8">
    <location>
        <begin position="9"/>
        <end position="347"/>
    </location>
</feature>
<proteinExistence type="inferred from homology"/>
<feature type="transmembrane region" description="Helical" evidence="7">
    <location>
        <begin position="330"/>
        <end position="349"/>
    </location>
</feature>
<dbReference type="GO" id="GO:0009246">
    <property type="term" value="P:enterobacterial common antigen biosynthetic process"/>
    <property type="evidence" value="ECO:0007669"/>
    <property type="project" value="TreeGrafter"/>
</dbReference>
<keyword evidence="5 7" id="KW-1133">Transmembrane helix</keyword>
<organism evidence="9 10">
    <name type="scientific">Corynebacterium incognita</name>
    <dbReference type="NCBI Taxonomy" id="2754725"/>
    <lineage>
        <taxon>Bacteria</taxon>
        <taxon>Bacillati</taxon>
        <taxon>Actinomycetota</taxon>
        <taxon>Actinomycetes</taxon>
        <taxon>Mycobacteriales</taxon>
        <taxon>Corynebacteriaceae</taxon>
        <taxon>Corynebacterium</taxon>
    </lineage>
</organism>
<feature type="transmembrane region" description="Helical" evidence="7">
    <location>
        <begin position="49"/>
        <end position="66"/>
    </location>
</feature>
<dbReference type="EMBL" id="CP059404">
    <property type="protein sequence ID" value="QNE89876.1"/>
    <property type="molecule type" value="Genomic_DNA"/>
</dbReference>
<evidence type="ECO:0000256" key="2">
    <source>
        <dbReference type="ARBA" id="ARBA00007400"/>
    </source>
</evidence>
<feature type="transmembrane region" description="Helical" evidence="7">
    <location>
        <begin position="176"/>
        <end position="195"/>
    </location>
</feature>
<evidence type="ECO:0000256" key="4">
    <source>
        <dbReference type="ARBA" id="ARBA00022692"/>
    </source>
</evidence>
<dbReference type="GO" id="GO:0005886">
    <property type="term" value="C:plasma membrane"/>
    <property type="evidence" value="ECO:0007669"/>
    <property type="project" value="UniProtKB-SubCell"/>
</dbReference>
<feature type="transmembrane region" description="Helical" evidence="7">
    <location>
        <begin position="146"/>
        <end position="164"/>
    </location>
</feature>
<evidence type="ECO:0000256" key="5">
    <source>
        <dbReference type="ARBA" id="ARBA00022989"/>
    </source>
</evidence>
<keyword evidence="9" id="KW-0808">Transferase</keyword>
<evidence type="ECO:0000313" key="10">
    <source>
        <dbReference type="Proteomes" id="UP000515743"/>
    </source>
</evidence>
<evidence type="ECO:0000259" key="8">
    <source>
        <dbReference type="Pfam" id="PF01757"/>
    </source>
</evidence>
<evidence type="ECO:0000256" key="7">
    <source>
        <dbReference type="SAM" id="Phobius"/>
    </source>
</evidence>
<name>A0A7G7CQL0_9CORY</name>
<dbReference type="PANTHER" id="PTHR40074">
    <property type="entry name" value="O-ACETYLTRANSFERASE WECH"/>
    <property type="match status" value="1"/>
</dbReference>
<feature type="transmembrane region" description="Helical" evidence="7">
    <location>
        <begin position="117"/>
        <end position="139"/>
    </location>
</feature>
<dbReference type="KEGG" id="cik:H0194_02190"/>
<feature type="transmembrane region" description="Helical" evidence="7">
    <location>
        <begin position="207"/>
        <end position="227"/>
    </location>
</feature>
<reference evidence="9 10" key="1">
    <citation type="submission" date="2020-07" db="EMBL/GenBank/DDBJ databases">
        <title>Complete genome and description of Corynebacterium incognita strain Marseille-Q3630 sp. nov.</title>
        <authorList>
            <person name="Boxberger M."/>
        </authorList>
    </citation>
    <scope>NUCLEOTIDE SEQUENCE [LARGE SCALE GENOMIC DNA]</scope>
    <source>
        <strain evidence="9 10">Marseille-Q3630</strain>
    </source>
</reference>
<evidence type="ECO:0000313" key="9">
    <source>
        <dbReference type="EMBL" id="QNE89876.1"/>
    </source>
</evidence>
<dbReference type="GO" id="GO:0016413">
    <property type="term" value="F:O-acetyltransferase activity"/>
    <property type="evidence" value="ECO:0007669"/>
    <property type="project" value="TreeGrafter"/>
</dbReference>
<comment type="similarity">
    <text evidence="2">Belongs to the acyltransferase 3 family.</text>
</comment>
<sequence length="394" mass="44888">MPQPTTRLAWPDVAKGISIIGVVLLHITLMVPEGQKSWLWESNELIAPLRMPLFFLVSGFFSVKVLRFSAGELFLRRLWFFLVPYLAWTPVEIWLNRRHFHVVFDEPLLTWPDLKQSLLLGHNMGWFLHALIIFNVALWASKRLPAWLAVTLSFLVPLACLPWHHEYHFASKAWMYLPVFFIGAYCRPLIAKFAAEVEKGPRNPWAWVLSVGAAGLFMVGYRVRYLWDLRDFQAMLPWPLANAPWLGDAEVHYLVQAAEQHLKLPIAVVLAVMVARIPQISTMLQLIGRNTLPIYLAHPIALTVCVGMPIFYQGVTVTLDGQWGMESTQYWILISFVASILASLALWGLGKLPVVGWTLNPPSLVAVWERLRDRAELGKPDEADPIAAEWKSTR</sequence>
<dbReference type="PANTHER" id="PTHR40074:SF2">
    <property type="entry name" value="O-ACETYLTRANSFERASE WECH"/>
    <property type="match status" value="1"/>
</dbReference>
<keyword evidence="10" id="KW-1185">Reference proteome</keyword>
<keyword evidence="9" id="KW-0012">Acyltransferase</keyword>
<gene>
    <name evidence="9" type="ORF">H0194_02190</name>
</gene>
<feature type="transmembrane region" description="Helical" evidence="7">
    <location>
        <begin position="262"/>
        <end position="280"/>
    </location>
</feature>
<dbReference type="Proteomes" id="UP000515743">
    <property type="component" value="Chromosome"/>
</dbReference>
<keyword evidence="6 7" id="KW-0472">Membrane</keyword>